<accession>A0A6C0JW72</accession>
<organism evidence="2">
    <name type="scientific">viral metagenome</name>
    <dbReference type="NCBI Taxonomy" id="1070528"/>
    <lineage>
        <taxon>unclassified sequences</taxon>
        <taxon>metagenomes</taxon>
        <taxon>organismal metagenomes</taxon>
    </lineage>
</organism>
<evidence type="ECO:0000256" key="1">
    <source>
        <dbReference type="SAM" id="MobiDB-lite"/>
    </source>
</evidence>
<sequence length="72" mass="8424">MYMSSSGLSSAKRRRGVVHEKQPTFQSSVKQSPPKIPTANELLLMHERYIRTIHVKLEQMEKDLKELKERQS</sequence>
<proteinExistence type="predicted"/>
<dbReference type="EMBL" id="MN740705">
    <property type="protein sequence ID" value="QHU09171.1"/>
    <property type="molecule type" value="Genomic_DNA"/>
</dbReference>
<name>A0A6C0JW72_9ZZZZ</name>
<protein>
    <submittedName>
        <fullName evidence="2">Uncharacterized protein</fullName>
    </submittedName>
</protein>
<evidence type="ECO:0000313" key="2">
    <source>
        <dbReference type="EMBL" id="QHU09171.1"/>
    </source>
</evidence>
<feature type="region of interest" description="Disordered" evidence="1">
    <location>
        <begin position="1"/>
        <end position="36"/>
    </location>
</feature>
<reference evidence="2" key="1">
    <citation type="journal article" date="2020" name="Nature">
        <title>Giant virus diversity and host interactions through global metagenomics.</title>
        <authorList>
            <person name="Schulz F."/>
            <person name="Roux S."/>
            <person name="Paez-Espino D."/>
            <person name="Jungbluth S."/>
            <person name="Walsh D.A."/>
            <person name="Denef V.J."/>
            <person name="McMahon K.D."/>
            <person name="Konstantinidis K.T."/>
            <person name="Eloe-Fadrosh E.A."/>
            <person name="Kyrpides N.C."/>
            <person name="Woyke T."/>
        </authorList>
    </citation>
    <scope>NUCLEOTIDE SEQUENCE</scope>
    <source>
        <strain evidence="2">GVMAG-S-1074260-58</strain>
    </source>
</reference>
<dbReference type="AlphaFoldDB" id="A0A6C0JW72"/>